<accession>A0ABY8HFJ9</accession>
<evidence type="ECO:0000313" key="1">
    <source>
        <dbReference type="EMBL" id="WFP90748.1"/>
    </source>
</evidence>
<evidence type="ECO:0000313" key="2">
    <source>
        <dbReference type="Proteomes" id="UP001214094"/>
    </source>
</evidence>
<name>A0ABY8HFJ9_ENSAD</name>
<dbReference type="RefSeq" id="WP_034804446.1">
    <property type="nucleotide sequence ID" value="NZ_CP015880.1"/>
</dbReference>
<dbReference type="GeneID" id="29518440"/>
<reference evidence="1 2" key="1">
    <citation type="submission" date="2023-03" db="EMBL/GenBank/DDBJ databases">
        <title>Comparative genome and transcriptome analysis combination mining strategies for increasing vitamin B12 production of Ensifer adhaerens strain.</title>
        <authorList>
            <person name="Yongheng L."/>
        </authorList>
    </citation>
    <scope>NUCLEOTIDE SEQUENCE [LARGE SCALE GENOMIC DNA]</scope>
    <source>
        <strain evidence="1 2">Casida A-T305</strain>
    </source>
</reference>
<evidence type="ECO:0008006" key="3">
    <source>
        <dbReference type="Google" id="ProtNLM"/>
    </source>
</evidence>
<organism evidence="1 2">
    <name type="scientific">Ensifer adhaerens</name>
    <name type="common">Sinorhizobium morelense</name>
    <dbReference type="NCBI Taxonomy" id="106592"/>
    <lineage>
        <taxon>Bacteria</taxon>
        <taxon>Pseudomonadati</taxon>
        <taxon>Pseudomonadota</taxon>
        <taxon>Alphaproteobacteria</taxon>
        <taxon>Hyphomicrobiales</taxon>
        <taxon>Rhizobiaceae</taxon>
        <taxon>Sinorhizobium/Ensifer group</taxon>
        <taxon>Ensifer</taxon>
    </lineage>
</organism>
<protein>
    <recommendedName>
        <fullName evidence="3">HEPN domain-containing protein</fullName>
    </recommendedName>
</protein>
<proteinExistence type="predicted"/>
<sequence>MEIDEPRTAPEEFKFTIAGHRHAYYLTTLRPYFGDAFCCHFRDAWSKAAGLIRGTTAMKYFQSARTAFQLIAYNGTTKPRSPEGYVLKSLRDKPGSQLDEEKWHAVTVNLSRAILTLGDNSFIESENPTSRNKMLEAVNAGFKWLHQGGMIPDVPLEGRLEGRNHDSSKCLATLAFENARFSIEGLSASDAYQAGVPPISPDKSAIETML</sequence>
<gene>
    <name evidence="1" type="ORF">P4B07_19735</name>
</gene>
<dbReference type="EMBL" id="CP121308">
    <property type="protein sequence ID" value="WFP90748.1"/>
    <property type="molecule type" value="Genomic_DNA"/>
</dbReference>
<dbReference type="Proteomes" id="UP001214094">
    <property type="component" value="Chromosome"/>
</dbReference>
<keyword evidence="2" id="KW-1185">Reference proteome</keyword>